<feature type="compositionally biased region" description="Polar residues" evidence="1">
    <location>
        <begin position="29"/>
        <end position="40"/>
    </location>
</feature>
<gene>
    <name evidence="2" type="ORF">NLI96_g11791</name>
</gene>
<feature type="compositionally biased region" description="Low complexity" evidence="1">
    <location>
        <begin position="12"/>
        <end position="21"/>
    </location>
</feature>
<dbReference type="EMBL" id="JANAWD010000845">
    <property type="protein sequence ID" value="KAJ3475507.1"/>
    <property type="molecule type" value="Genomic_DNA"/>
</dbReference>
<feature type="region of interest" description="Disordered" evidence="1">
    <location>
        <begin position="1"/>
        <end position="138"/>
    </location>
</feature>
<protein>
    <submittedName>
        <fullName evidence="2">Uncharacterized protein</fullName>
    </submittedName>
</protein>
<feature type="compositionally biased region" description="Basic and acidic residues" evidence="1">
    <location>
        <begin position="627"/>
        <end position="641"/>
    </location>
</feature>
<feature type="compositionally biased region" description="Low complexity" evidence="1">
    <location>
        <begin position="61"/>
        <end position="100"/>
    </location>
</feature>
<feature type="region of interest" description="Disordered" evidence="1">
    <location>
        <begin position="615"/>
        <end position="641"/>
    </location>
</feature>
<evidence type="ECO:0000313" key="3">
    <source>
        <dbReference type="Proteomes" id="UP001212997"/>
    </source>
</evidence>
<feature type="region of interest" description="Disordered" evidence="1">
    <location>
        <begin position="469"/>
        <end position="497"/>
    </location>
</feature>
<dbReference type="AlphaFoldDB" id="A0AAD5Y855"/>
<evidence type="ECO:0000313" key="2">
    <source>
        <dbReference type="EMBL" id="KAJ3475507.1"/>
    </source>
</evidence>
<name>A0AAD5Y855_9APHY</name>
<feature type="region of interest" description="Disordered" evidence="1">
    <location>
        <begin position="335"/>
        <end position="383"/>
    </location>
</feature>
<feature type="compositionally biased region" description="Polar residues" evidence="1">
    <location>
        <begin position="472"/>
        <end position="482"/>
    </location>
</feature>
<comment type="caution">
    <text evidence="2">The sequence shown here is derived from an EMBL/GenBank/DDBJ whole genome shotgun (WGS) entry which is preliminary data.</text>
</comment>
<organism evidence="2 3">
    <name type="scientific">Meripilus lineatus</name>
    <dbReference type="NCBI Taxonomy" id="2056292"/>
    <lineage>
        <taxon>Eukaryota</taxon>
        <taxon>Fungi</taxon>
        <taxon>Dikarya</taxon>
        <taxon>Basidiomycota</taxon>
        <taxon>Agaricomycotina</taxon>
        <taxon>Agaricomycetes</taxon>
        <taxon>Polyporales</taxon>
        <taxon>Meripilaceae</taxon>
        <taxon>Meripilus</taxon>
    </lineage>
</organism>
<proteinExistence type="predicted"/>
<feature type="region of interest" description="Disordered" evidence="1">
    <location>
        <begin position="395"/>
        <end position="450"/>
    </location>
</feature>
<evidence type="ECO:0000256" key="1">
    <source>
        <dbReference type="SAM" id="MobiDB-lite"/>
    </source>
</evidence>
<sequence length="672" mass="73726">MCFNPYSKETQHPSQTTSTTPTRKRTQHLPSSEQVHQPQVSYALRQPLLQPSPQLQPQPSPLQQQQQQQQPQAQPQQQQQPQTQQLPQTSVSSTNTSSLTPAPTSTVGVKRKHPGDEDDQDNVLGGVSSRGASNIPKTVRKRRIRLSLGDPEGDTVLGVGVGVPDGMSLVGGVSDRGNTAGGAKHWTDDEKGKLFNWMLNSDEHWEMFATQMNTIFRDAAARLFDNKKSFTALKSCYHRNVETFKQIYAFEVFLAQYSTGVSSESADPHDIIHAPIPPSFPSSIHRQTFLERKLEAARTIGGIPVGNLNVKVIDHWYRMGWYSLFRKRYREDPQTGQLAPYHGPATFPSESQTAPLFPQPPPQSAYPAPTDIDPSLLPNGGASSSSLVGVGVNVHVGGVGVGGEEEDDEDEDAEHEQDPSHNPTQDLDPSSLSQDHHHHHHHTTGTDLTGLTQRQALNQDPTICIIPPPFPVTTSPMTSTGPSISHSHHQQQQRPVPLKLPSSESIRSHMSAGTSGAGPSQVMQPFSAFTMYTSPSEIPNVSPPSTSAFTKPLAPTTYTHAQHQPQHLQQQGNSLHPQIIDALTQFTTLTQTLITTCSSLTDFLRIQAEESNQRLDLLRKSQQSRGGEGDSRESMDKKEKANLATTVLSNPAVDEQVRQAAAEYLKRLFASD</sequence>
<dbReference type="Proteomes" id="UP001212997">
    <property type="component" value="Unassembled WGS sequence"/>
</dbReference>
<feature type="compositionally biased region" description="Acidic residues" evidence="1">
    <location>
        <begin position="403"/>
        <end position="415"/>
    </location>
</feature>
<reference evidence="2" key="1">
    <citation type="submission" date="2022-07" db="EMBL/GenBank/DDBJ databases">
        <title>Genome Sequence of Physisporinus lineatus.</title>
        <authorList>
            <person name="Buettner E."/>
        </authorList>
    </citation>
    <scope>NUCLEOTIDE SEQUENCE</scope>
    <source>
        <strain evidence="2">VT162</strain>
    </source>
</reference>
<keyword evidence="3" id="KW-1185">Reference proteome</keyword>
<accession>A0AAD5Y855</accession>
<feature type="compositionally biased region" description="Polar residues" evidence="1">
    <location>
        <begin position="420"/>
        <end position="433"/>
    </location>
</feature>